<organism evidence="2 3">
    <name type="scientific">Toxoplasma gondii GAB2-2007-GAL-DOM2</name>
    <dbReference type="NCBI Taxonomy" id="1130820"/>
    <lineage>
        <taxon>Eukaryota</taxon>
        <taxon>Sar</taxon>
        <taxon>Alveolata</taxon>
        <taxon>Apicomplexa</taxon>
        <taxon>Conoidasida</taxon>
        <taxon>Coccidia</taxon>
        <taxon>Eucoccidiorida</taxon>
        <taxon>Eimeriorina</taxon>
        <taxon>Sarcocystidae</taxon>
        <taxon>Toxoplasma</taxon>
    </lineage>
</organism>
<evidence type="ECO:0000313" key="2">
    <source>
        <dbReference type="EMBL" id="KFG35563.1"/>
    </source>
</evidence>
<gene>
    <name evidence="2" type="ORF">TGDOM2_356950</name>
</gene>
<evidence type="ECO:0000313" key="3">
    <source>
        <dbReference type="Proteomes" id="UP000028837"/>
    </source>
</evidence>
<feature type="region of interest" description="Disordered" evidence="1">
    <location>
        <begin position="30"/>
        <end position="55"/>
    </location>
</feature>
<dbReference type="Proteomes" id="UP000028837">
    <property type="component" value="Unassembled WGS sequence"/>
</dbReference>
<sequence>MVHFLFSRTHKRTFQRNPLWVVEGPRLLTCTHKNEPPSGRKQENAPAQQLDEEDSTAVYCATRPAGEASQGRKLERMWATATMERRSQQVQRPMPVRRSRASRYRYLFDYKIS</sequence>
<dbReference type="AlphaFoldDB" id="A0A086JTU5"/>
<proteinExistence type="predicted"/>
<accession>A0A086JTU5</accession>
<evidence type="ECO:0000256" key="1">
    <source>
        <dbReference type="SAM" id="MobiDB-lite"/>
    </source>
</evidence>
<feature type="compositionally biased region" description="Basic and acidic residues" evidence="1">
    <location>
        <begin position="32"/>
        <end position="43"/>
    </location>
</feature>
<reference evidence="2 3" key="1">
    <citation type="submission" date="2014-02" db="EMBL/GenBank/DDBJ databases">
        <authorList>
            <person name="Sibley D."/>
            <person name="Venepally P."/>
            <person name="Karamycheva S."/>
            <person name="Hadjithomas M."/>
            <person name="Khan A."/>
            <person name="Brunk B."/>
            <person name="Roos D."/>
            <person name="Caler E."/>
            <person name="Lorenzi H."/>
        </authorList>
    </citation>
    <scope>NUCLEOTIDE SEQUENCE [LARGE SCALE GENOMIC DNA]</scope>
    <source>
        <strain evidence="2 3">GAB2-2007-GAL-DOM2</strain>
    </source>
</reference>
<dbReference type="EMBL" id="AHZU02001158">
    <property type="protein sequence ID" value="KFG35563.1"/>
    <property type="molecule type" value="Genomic_DNA"/>
</dbReference>
<comment type="caution">
    <text evidence="2">The sequence shown here is derived from an EMBL/GenBank/DDBJ whole genome shotgun (WGS) entry which is preliminary data.</text>
</comment>
<protein>
    <submittedName>
        <fullName evidence="2">Uncharacterized protein</fullName>
    </submittedName>
</protein>
<name>A0A086JTU5_TOXGO</name>
<dbReference type="VEuPathDB" id="ToxoDB:TGDOM2_356950"/>